<protein>
    <submittedName>
        <fullName evidence="2">NAD(P)-dependent oxidoreductase</fullName>
    </submittedName>
</protein>
<gene>
    <name evidence="2" type="ORF">GCM10010492_16080</name>
</gene>
<proteinExistence type="predicted"/>
<dbReference type="InterPro" id="IPR036291">
    <property type="entry name" value="NAD(P)-bd_dom_sf"/>
</dbReference>
<dbReference type="PANTHER" id="PTHR43355:SF2">
    <property type="entry name" value="FLAVIN REDUCTASE (NADPH)"/>
    <property type="match status" value="1"/>
</dbReference>
<evidence type="ECO:0000313" key="2">
    <source>
        <dbReference type="EMBL" id="GAA0218971.1"/>
    </source>
</evidence>
<name>A0ABN0TDH5_9PSEU</name>
<dbReference type="EMBL" id="BAAABU010000003">
    <property type="protein sequence ID" value="GAA0218971.1"/>
    <property type="molecule type" value="Genomic_DNA"/>
</dbReference>
<reference evidence="2 3" key="1">
    <citation type="journal article" date="2019" name="Int. J. Syst. Evol. Microbiol.">
        <title>The Global Catalogue of Microorganisms (GCM) 10K type strain sequencing project: providing services to taxonomists for standard genome sequencing and annotation.</title>
        <authorList>
            <consortium name="The Broad Institute Genomics Platform"/>
            <consortium name="The Broad Institute Genome Sequencing Center for Infectious Disease"/>
            <person name="Wu L."/>
            <person name="Ma J."/>
        </authorList>
    </citation>
    <scope>NUCLEOTIDE SEQUENCE [LARGE SCALE GENOMIC DNA]</scope>
    <source>
        <strain evidence="2 3">JCM 3380</strain>
    </source>
</reference>
<comment type="caution">
    <text evidence="2">The sequence shown here is derived from an EMBL/GenBank/DDBJ whole genome shotgun (WGS) entry which is preliminary data.</text>
</comment>
<feature type="domain" description="NAD(P)-binding" evidence="1">
    <location>
        <begin position="7"/>
        <end position="190"/>
    </location>
</feature>
<evidence type="ECO:0000313" key="3">
    <source>
        <dbReference type="Proteomes" id="UP001500416"/>
    </source>
</evidence>
<keyword evidence="3" id="KW-1185">Reference proteome</keyword>
<dbReference type="InterPro" id="IPR016040">
    <property type="entry name" value="NAD(P)-bd_dom"/>
</dbReference>
<dbReference type="PANTHER" id="PTHR43355">
    <property type="entry name" value="FLAVIN REDUCTASE (NADPH)"/>
    <property type="match status" value="1"/>
</dbReference>
<dbReference type="Proteomes" id="UP001500416">
    <property type="component" value="Unassembled WGS sequence"/>
</dbReference>
<dbReference type="SUPFAM" id="SSF51735">
    <property type="entry name" value="NAD(P)-binding Rossmann-fold domains"/>
    <property type="match status" value="1"/>
</dbReference>
<dbReference type="InterPro" id="IPR051606">
    <property type="entry name" value="Polyketide_Oxido-like"/>
</dbReference>
<dbReference type="Pfam" id="PF13460">
    <property type="entry name" value="NAD_binding_10"/>
    <property type="match status" value="1"/>
</dbReference>
<evidence type="ECO:0000259" key="1">
    <source>
        <dbReference type="Pfam" id="PF13460"/>
    </source>
</evidence>
<sequence length="202" mass="21672">MRITVFGAAGAVGSRVVTEARRRGHDVTPVTRSERPGFVVADATDVDQVAGLARESDVVLSATRPAPGSEPDLVVTAKALLEGVRRSTARLIVVGGAATLRTPDGVLVHEVEGFPADILPIARACAEQHGVFTEESEVDWTYASPPAVIEPGVRTGRYRLGRDDLVVDDHGESTISLEDFAVALLDEVDHPRHRRTRFTAAY</sequence>
<dbReference type="Gene3D" id="3.40.50.720">
    <property type="entry name" value="NAD(P)-binding Rossmann-like Domain"/>
    <property type="match status" value="1"/>
</dbReference>
<accession>A0ABN0TDH5</accession>
<organism evidence="2 3">
    <name type="scientific">Saccharothrix mutabilis subsp. mutabilis</name>
    <dbReference type="NCBI Taxonomy" id="66855"/>
    <lineage>
        <taxon>Bacteria</taxon>
        <taxon>Bacillati</taxon>
        <taxon>Actinomycetota</taxon>
        <taxon>Actinomycetes</taxon>
        <taxon>Pseudonocardiales</taxon>
        <taxon>Pseudonocardiaceae</taxon>
        <taxon>Saccharothrix</taxon>
    </lineage>
</organism>